<dbReference type="PROSITE" id="PS50088">
    <property type="entry name" value="ANK_REPEAT"/>
    <property type="match status" value="4"/>
</dbReference>
<feature type="repeat" description="ANK" evidence="5">
    <location>
        <begin position="277"/>
        <end position="309"/>
    </location>
</feature>
<dbReference type="GO" id="GO:0005737">
    <property type="term" value="C:cytoplasm"/>
    <property type="evidence" value="ECO:0007669"/>
    <property type="project" value="TreeGrafter"/>
</dbReference>
<dbReference type="PANTHER" id="PTHR24153">
    <property type="entry name" value="ESPIN"/>
    <property type="match status" value="1"/>
</dbReference>
<gene>
    <name evidence="7" type="ORF">LOD99_947</name>
</gene>
<feature type="region of interest" description="Disordered" evidence="6">
    <location>
        <begin position="437"/>
        <end position="460"/>
    </location>
</feature>
<dbReference type="PROSITE" id="PS50297">
    <property type="entry name" value="ANK_REP_REGION"/>
    <property type="match status" value="4"/>
</dbReference>
<keyword evidence="2" id="KW-0677">Repeat</keyword>
<evidence type="ECO:0000313" key="7">
    <source>
        <dbReference type="EMBL" id="KAI6654551.1"/>
    </source>
</evidence>
<protein>
    <submittedName>
        <fullName evidence="7">Espin-like</fullName>
    </submittedName>
</protein>
<proteinExistence type="predicted"/>
<evidence type="ECO:0000256" key="3">
    <source>
        <dbReference type="ARBA" id="ARBA00022740"/>
    </source>
</evidence>
<comment type="caution">
    <text evidence="7">The sequence shown here is derived from an EMBL/GenBank/DDBJ whole genome shotgun (WGS) entry which is preliminary data.</text>
</comment>
<dbReference type="EMBL" id="JAKMXF010000222">
    <property type="protein sequence ID" value="KAI6654551.1"/>
    <property type="molecule type" value="Genomic_DNA"/>
</dbReference>
<dbReference type="PANTHER" id="PTHR24153:SF8">
    <property type="entry name" value="FORKED, ISOFORM F"/>
    <property type="match status" value="1"/>
</dbReference>
<accession>A0AAV7K2Q9</accession>
<dbReference type="PRINTS" id="PR01415">
    <property type="entry name" value="ANKYRIN"/>
</dbReference>
<feature type="region of interest" description="Disordered" evidence="6">
    <location>
        <begin position="530"/>
        <end position="573"/>
    </location>
</feature>
<reference evidence="7 8" key="1">
    <citation type="journal article" date="2023" name="BMC Biol.">
        <title>The compact genome of the sponge Oopsacas minuta (Hexactinellida) is lacking key metazoan core genes.</title>
        <authorList>
            <person name="Santini S."/>
            <person name="Schenkelaars Q."/>
            <person name="Jourda C."/>
            <person name="Duchesne M."/>
            <person name="Belahbib H."/>
            <person name="Rocher C."/>
            <person name="Selva M."/>
            <person name="Riesgo A."/>
            <person name="Vervoort M."/>
            <person name="Leys S.P."/>
            <person name="Kodjabachian L."/>
            <person name="Le Bivic A."/>
            <person name="Borchiellini C."/>
            <person name="Claverie J.M."/>
            <person name="Renard E."/>
        </authorList>
    </citation>
    <scope>NUCLEOTIDE SEQUENCE [LARGE SCALE GENOMIC DNA]</scope>
    <source>
        <strain evidence="7">SPO-2</strain>
    </source>
</reference>
<dbReference type="InterPro" id="IPR052420">
    <property type="entry name" value="Espin/Espin-like"/>
</dbReference>
<evidence type="ECO:0000256" key="1">
    <source>
        <dbReference type="ARBA" id="ARBA00004645"/>
    </source>
</evidence>
<dbReference type="InterPro" id="IPR002110">
    <property type="entry name" value="Ankyrin_rpt"/>
</dbReference>
<keyword evidence="4 5" id="KW-0040">ANK repeat</keyword>
<evidence type="ECO:0000256" key="6">
    <source>
        <dbReference type="SAM" id="MobiDB-lite"/>
    </source>
</evidence>
<dbReference type="GO" id="GO:0051017">
    <property type="term" value="P:actin filament bundle assembly"/>
    <property type="evidence" value="ECO:0007669"/>
    <property type="project" value="TreeGrafter"/>
</dbReference>
<feature type="compositionally biased region" description="Polar residues" evidence="6">
    <location>
        <begin position="443"/>
        <end position="453"/>
    </location>
</feature>
<evidence type="ECO:0000256" key="2">
    <source>
        <dbReference type="ARBA" id="ARBA00022737"/>
    </source>
</evidence>
<dbReference type="AlphaFoldDB" id="A0AAV7K2Q9"/>
<dbReference type="Gene3D" id="1.25.40.20">
    <property type="entry name" value="Ankyrin repeat-containing domain"/>
    <property type="match status" value="1"/>
</dbReference>
<dbReference type="SMART" id="SM00248">
    <property type="entry name" value="ANK"/>
    <property type="match status" value="8"/>
</dbReference>
<evidence type="ECO:0000313" key="8">
    <source>
        <dbReference type="Proteomes" id="UP001165289"/>
    </source>
</evidence>
<keyword evidence="3" id="KW-1009">Hearing</keyword>
<evidence type="ECO:0000256" key="5">
    <source>
        <dbReference type="PROSITE-ProRule" id="PRU00023"/>
    </source>
</evidence>
<organism evidence="7 8">
    <name type="scientific">Oopsacas minuta</name>
    <dbReference type="NCBI Taxonomy" id="111878"/>
    <lineage>
        <taxon>Eukaryota</taxon>
        <taxon>Metazoa</taxon>
        <taxon>Porifera</taxon>
        <taxon>Hexactinellida</taxon>
        <taxon>Hexasterophora</taxon>
        <taxon>Lyssacinosida</taxon>
        <taxon>Leucopsacidae</taxon>
        <taxon>Oopsacas</taxon>
    </lineage>
</organism>
<feature type="repeat" description="ANK" evidence="5">
    <location>
        <begin position="109"/>
        <end position="131"/>
    </location>
</feature>
<keyword evidence="8" id="KW-1185">Reference proteome</keyword>
<dbReference type="InterPro" id="IPR036770">
    <property type="entry name" value="Ankyrin_rpt-contain_sf"/>
</dbReference>
<evidence type="ECO:0000256" key="4">
    <source>
        <dbReference type="ARBA" id="ARBA00023043"/>
    </source>
</evidence>
<feature type="repeat" description="ANK" evidence="5">
    <location>
        <begin position="245"/>
        <end position="270"/>
    </location>
</feature>
<name>A0AAV7K2Q9_9METZ</name>
<dbReference type="SUPFAM" id="SSF48403">
    <property type="entry name" value="Ankyrin repeat"/>
    <property type="match status" value="2"/>
</dbReference>
<dbReference type="GO" id="GO:0051015">
    <property type="term" value="F:actin filament binding"/>
    <property type="evidence" value="ECO:0007669"/>
    <property type="project" value="TreeGrafter"/>
</dbReference>
<sequence length="590" mass="65186">MSEIPLQALSTHILNLARDGDLTQLKQKKSYILQTGDPYGATPAHYAARGGQLVVLRWLYEEFGKECFRARANSGATIAHDAAALGHLPTLEFILNQVDPELLDTQDDTGAIPLHLATRFDHLNVVQWLVEVKGCDPLTPSKKGITPMHIAAGRGAKACIKWFIHMRDDVADCRTVNGATPVYYAAQEGRLDCLKVIVMEAQGNPRQRAYDGMTALHAAAQNGHLHCVIWLVTHGGVSVMERDKEGATPGHYAAARGHVNVLRWLLQNGAVAVKDELGGTPLHDAAEHGQIETVRVLLEAGADLLARDIDGQTAEQVAERAGHFTCVECIRTVLKQHSLPIARKYSQPLDRNKQHRFSIASARNAGRDFYKSISKRKTPNTISSPSLTVLMSKEGYENGVGIIPELKSSKSLPSSARSPKIGRRTFLPLAKPASEEVWLRQGRGTQEDQTSPSPRRRDLPVYNNKTAFSHIPAPFPSPGHSDKKQVHFPITLPPNFKSQEDISLDGIPTTDQYGIAIPEWKRLIMARKAKKELEDSSSGPKLDARIRSKSMSEQSVRSSLEDPQNTSITPQWKRDLIKKRGLKLEKIQEP</sequence>
<feature type="compositionally biased region" description="Polar residues" evidence="6">
    <location>
        <begin position="549"/>
        <end position="570"/>
    </location>
</feature>
<dbReference type="Pfam" id="PF13637">
    <property type="entry name" value="Ank_4"/>
    <property type="match status" value="1"/>
</dbReference>
<feature type="repeat" description="ANK" evidence="5">
    <location>
        <begin position="211"/>
        <end position="244"/>
    </location>
</feature>
<dbReference type="Proteomes" id="UP001165289">
    <property type="component" value="Unassembled WGS sequence"/>
</dbReference>
<dbReference type="GO" id="GO:0007605">
    <property type="term" value="P:sensory perception of sound"/>
    <property type="evidence" value="ECO:0007669"/>
    <property type="project" value="UniProtKB-KW"/>
</dbReference>
<comment type="subcellular location">
    <subcellularLocation>
        <location evidence="1">Cell projection</location>
        <location evidence="1">Stereocilium</location>
    </subcellularLocation>
</comment>
<dbReference type="Pfam" id="PF12796">
    <property type="entry name" value="Ank_2"/>
    <property type="match status" value="3"/>
</dbReference>